<sequence>MTQMYDKELVARHFSRAANHYHQHDALQQYCATQLLAALPDQQPDQKPDQQPAQHSELVVDVGCGPASQYQQLARHGRRYIGVDIAAGMLHQAQQRYPTAEQPWRRWLQADAEQLPLADDSVELVVANLSLQWCNDMTSAVAECVRVLKPGATALIALVLDGSLVELRQAWQGIDQQPHQNRFVSAAKVEQLLQQLQRHYPQLRWQGQQQRYCQQFSQVRQLLMSIKGVGASYTAGRQSGLLTPRRLRELEQAWPQDAQQCYPLSWCLGFWKLTR</sequence>
<dbReference type="InterPro" id="IPR051052">
    <property type="entry name" value="Diverse_substrate_MTase"/>
</dbReference>
<reference evidence="5 6" key="1">
    <citation type="journal article" date="2012" name="J. Bacteriol.">
        <title>Genome Sequence of Idiomarina xiamenensis Type Strain 10-D-4.</title>
        <authorList>
            <person name="Lai Q."/>
            <person name="Wang L."/>
            <person name="Wang W."/>
            <person name="Shao Z."/>
        </authorList>
    </citation>
    <scope>NUCLEOTIDE SEQUENCE [LARGE SCALE GENOMIC DNA]</scope>
    <source>
        <strain evidence="5 6">10-D-4</strain>
    </source>
</reference>
<evidence type="ECO:0000256" key="1">
    <source>
        <dbReference type="ARBA" id="ARBA00008361"/>
    </source>
</evidence>
<dbReference type="Proteomes" id="UP000014115">
    <property type="component" value="Unassembled WGS sequence"/>
</dbReference>
<gene>
    <name evidence="5" type="ORF">A10D4_01982</name>
</gene>
<accession>K2KJV3</accession>
<evidence type="ECO:0000256" key="3">
    <source>
        <dbReference type="ARBA" id="ARBA00022679"/>
    </source>
</evidence>
<dbReference type="AlphaFoldDB" id="K2KJV3"/>
<protein>
    <submittedName>
        <fullName evidence="5">Biotin synthesis protein</fullName>
    </submittedName>
</protein>
<dbReference type="SUPFAM" id="SSF53335">
    <property type="entry name" value="S-adenosyl-L-methionine-dependent methyltransferases"/>
    <property type="match status" value="1"/>
</dbReference>
<dbReference type="PANTHER" id="PTHR44942:SF4">
    <property type="entry name" value="METHYLTRANSFERASE TYPE 11 DOMAIN-CONTAINING PROTEIN"/>
    <property type="match status" value="1"/>
</dbReference>
<organism evidence="5 6">
    <name type="scientific">Idiomarina xiamenensis 10-D-4</name>
    <dbReference type="NCBI Taxonomy" id="740709"/>
    <lineage>
        <taxon>Bacteria</taxon>
        <taxon>Pseudomonadati</taxon>
        <taxon>Pseudomonadota</taxon>
        <taxon>Gammaproteobacteria</taxon>
        <taxon>Alteromonadales</taxon>
        <taxon>Idiomarinaceae</taxon>
        <taxon>Idiomarina</taxon>
    </lineage>
</organism>
<keyword evidence="6" id="KW-1185">Reference proteome</keyword>
<dbReference type="STRING" id="740709.A10D4_01982"/>
<evidence type="ECO:0000256" key="2">
    <source>
        <dbReference type="ARBA" id="ARBA00022603"/>
    </source>
</evidence>
<dbReference type="EMBL" id="AMRG01000002">
    <property type="protein sequence ID" value="EKE86972.1"/>
    <property type="molecule type" value="Genomic_DNA"/>
</dbReference>
<proteinExistence type="inferred from homology"/>
<dbReference type="Gene3D" id="3.40.50.150">
    <property type="entry name" value="Vaccinia Virus protein VP39"/>
    <property type="match status" value="1"/>
</dbReference>
<keyword evidence="2" id="KW-0489">Methyltransferase</keyword>
<dbReference type="CDD" id="cd02440">
    <property type="entry name" value="AdoMet_MTases"/>
    <property type="match status" value="1"/>
</dbReference>
<dbReference type="InterPro" id="IPR013216">
    <property type="entry name" value="Methyltransf_11"/>
</dbReference>
<feature type="domain" description="Methyltransferase type 11" evidence="4">
    <location>
        <begin position="60"/>
        <end position="155"/>
    </location>
</feature>
<dbReference type="InterPro" id="IPR029063">
    <property type="entry name" value="SAM-dependent_MTases_sf"/>
</dbReference>
<evidence type="ECO:0000313" key="5">
    <source>
        <dbReference type="EMBL" id="EKE86972.1"/>
    </source>
</evidence>
<dbReference type="eggNOG" id="COG2226">
    <property type="taxonomic scope" value="Bacteria"/>
</dbReference>
<dbReference type="Pfam" id="PF08241">
    <property type="entry name" value="Methyltransf_11"/>
    <property type="match status" value="1"/>
</dbReference>
<dbReference type="GO" id="GO:0032259">
    <property type="term" value="P:methylation"/>
    <property type="evidence" value="ECO:0007669"/>
    <property type="project" value="UniProtKB-KW"/>
</dbReference>
<evidence type="ECO:0000259" key="4">
    <source>
        <dbReference type="Pfam" id="PF08241"/>
    </source>
</evidence>
<comment type="similarity">
    <text evidence="1">Belongs to the methyltransferase superfamily.</text>
</comment>
<keyword evidence="3" id="KW-0808">Transferase</keyword>
<name>K2KJV3_9GAMM</name>
<dbReference type="PANTHER" id="PTHR44942">
    <property type="entry name" value="METHYLTRANSF_11 DOMAIN-CONTAINING PROTEIN"/>
    <property type="match status" value="1"/>
</dbReference>
<evidence type="ECO:0000313" key="6">
    <source>
        <dbReference type="Proteomes" id="UP000014115"/>
    </source>
</evidence>
<dbReference type="GO" id="GO:0008757">
    <property type="term" value="F:S-adenosylmethionine-dependent methyltransferase activity"/>
    <property type="evidence" value="ECO:0007669"/>
    <property type="project" value="InterPro"/>
</dbReference>
<dbReference type="PATRIC" id="fig|740709.3.peg.399"/>
<comment type="caution">
    <text evidence="5">The sequence shown here is derived from an EMBL/GenBank/DDBJ whole genome shotgun (WGS) entry which is preliminary data.</text>
</comment>